<dbReference type="InterPro" id="IPR050331">
    <property type="entry name" value="Zinc_finger"/>
</dbReference>
<feature type="domain" description="C2H2-type" evidence="11">
    <location>
        <begin position="165"/>
        <end position="193"/>
    </location>
</feature>
<keyword evidence="3" id="KW-0677">Repeat</keyword>
<evidence type="ECO:0000256" key="8">
    <source>
        <dbReference type="ARBA" id="ARBA00023163"/>
    </source>
</evidence>
<dbReference type="Gene3D" id="3.30.160.60">
    <property type="entry name" value="Classic Zinc Finger"/>
    <property type="match status" value="3"/>
</dbReference>
<dbReference type="Pfam" id="PF12874">
    <property type="entry name" value="zf-met"/>
    <property type="match status" value="1"/>
</dbReference>
<protein>
    <submittedName>
        <fullName evidence="13">CSON000915 protein</fullName>
    </submittedName>
</protein>
<keyword evidence="4 10" id="KW-0863">Zinc-finger</keyword>
<evidence type="ECO:0000256" key="5">
    <source>
        <dbReference type="ARBA" id="ARBA00022833"/>
    </source>
</evidence>
<evidence type="ECO:0000256" key="10">
    <source>
        <dbReference type="PROSITE-ProRule" id="PRU00042"/>
    </source>
</evidence>
<organism evidence="13">
    <name type="scientific">Culicoides sonorensis</name>
    <name type="common">Biting midge</name>
    <dbReference type="NCBI Taxonomy" id="179676"/>
    <lineage>
        <taxon>Eukaryota</taxon>
        <taxon>Metazoa</taxon>
        <taxon>Ecdysozoa</taxon>
        <taxon>Arthropoda</taxon>
        <taxon>Hexapoda</taxon>
        <taxon>Insecta</taxon>
        <taxon>Pterygota</taxon>
        <taxon>Neoptera</taxon>
        <taxon>Endopterygota</taxon>
        <taxon>Diptera</taxon>
        <taxon>Nematocera</taxon>
        <taxon>Chironomoidea</taxon>
        <taxon>Ceratopogonidae</taxon>
        <taxon>Ceratopogoninae</taxon>
        <taxon>Culicoides</taxon>
        <taxon>Monoculicoides</taxon>
    </lineage>
</organism>
<evidence type="ECO:0000259" key="11">
    <source>
        <dbReference type="PROSITE" id="PS50157"/>
    </source>
</evidence>
<dbReference type="PANTHER" id="PTHR16515:SF49">
    <property type="entry name" value="GASTRULA ZINC FINGER PROTEIN XLCGF49.1-LIKE-RELATED"/>
    <property type="match status" value="1"/>
</dbReference>
<dbReference type="InterPro" id="IPR013087">
    <property type="entry name" value="Znf_C2H2_type"/>
</dbReference>
<evidence type="ECO:0000256" key="6">
    <source>
        <dbReference type="ARBA" id="ARBA00023015"/>
    </source>
</evidence>
<keyword evidence="2" id="KW-0479">Metal-binding</keyword>
<evidence type="ECO:0000256" key="9">
    <source>
        <dbReference type="ARBA" id="ARBA00023242"/>
    </source>
</evidence>
<evidence type="ECO:0000256" key="4">
    <source>
        <dbReference type="ARBA" id="ARBA00022771"/>
    </source>
</evidence>
<evidence type="ECO:0000256" key="3">
    <source>
        <dbReference type="ARBA" id="ARBA00022737"/>
    </source>
</evidence>
<dbReference type="SMART" id="SM00355">
    <property type="entry name" value="ZnF_C2H2"/>
    <property type="match status" value="4"/>
</dbReference>
<feature type="domain" description="C2H2-type" evidence="11">
    <location>
        <begin position="40"/>
        <end position="67"/>
    </location>
</feature>
<keyword evidence="5" id="KW-0862">Zinc</keyword>
<dbReference type="GO" id="GO:0003677">
    <property type="term" value="F:DNA binding"/>
    <property type="evidence" value="ECO:0007669"/>
    <property type="project" value="UniProtKB-KW"/>
</dbReference>
<keyword evidence="7" id="KW-0238">DNA-binding</keyword>
<evidence type="ECO:0000313" key="12">
    <source>
        <dbReference type="EMBL" id="SSW99839.1"/>
    </source>
</evidence>
<evidence type="ECO:0000313" key="13">
    <source>
        <dbReference type="EMBL" id="SSX20219.1"/>
    </source>
</evidence>
<dbReference type="PANTHER" id="PTHR16515">
    <property type="entry name" value="PR DOMAIN ZINC FINGER PROTEIN"/>
    <property type="match status" value="1"/>
</dbReference>
<name>A0A336LU82_CULSO</name>
<dbReference type="SUPFAM" id="SSF57667">
    <property type="entry name" value="beta-beta-alpha zinc fingers"/>
    <property type="match status" value="3"/>
</dbReference>
<dbReference type="GO" id="GO:0010468">
    <property type="term" value="P:regulation of gene expression"/>
    <property type="evidence" value="ECO:0007669"/>
    <property type="project" value="TreeGrafter"/>
</dbReference>
<gene>
    <name evidence="13" type="primary">CSON000915</name>
</gene>
<dbReference type="Pfam" id="PF00096">
    <property type="entry name" value="zf-C2H2"/>
    <property type="match status" value="1"/>
</dbReference>
<evidence type="ECO:0000256" key="7">
    <source>
        <dbReference type="ARBA" id="ARBA00023125"/>
    </source>
</evidence>
<dbReference type="PROSITE" id="PS50157">
    <property type="entry name" value="ZINC_FINGER_C2H2_2"/>
    <property type="match status" value="4"/>
</dbReference>
<dbReference type="PROSITE" id="PS00028">
    <property type="entry name" value="ZINC_FINGER_C2H2_1"/>
    <property type="match status" value="4"/>
</dbReference>
<reference evidence="13" key="2">
    <citation type="submission" date="2018-07" db="EMBL/GenBank/DDBJ databases">
        <authorList>
            <person name="Quirk P.G."/>
            <person name="Krulwich T.A."/>
        </authorList>
    </citation>
    <scope>NUCLEOTIDE SEQUENCE</scope>
</reference>
<dbReference type="AlphaFoldDB" id="A0A336LU82"/>
<feature type="domain" description="C2H2-type" evidence="11">
    <location>
        <begin position="103"/>
        <end position="130"/>
    </location>
</feature>
<evidence type="ECO:0000256" key="2">
    <source>
        <dbReference type="ARBA" id="ARBA00022723"/>
    </source>
</evidence>
<keyword evidence="9" id="KW-0539">Nucleus</keyword>
<dbReference type="Pfam" id="PF13894">
    <property type="entry name" value="zf-C2H2_4"/>
    <property type="match status" value="1"/>
</dbReference>
<evidence type="ECO:0000256" key="1">
    <source>
        <dbReference type="ARBA" id="ARBA00004123"/>
    </source>
</evidence>
<feature type="domain" description="C2H2-type" evidence="11">
    <location>
        <begin position="131"/>
        <end position="153"/>
    </location>
</feature>
<dbReference type="EMBL" id="UFQT01000114">
    <property type="protein sequence ID" value="SSX20219.1"/>
    <property type="molecule type" value="Genomic_DNA"/>
</dbReference>
<dbReference type="EMBL" id="UFQS01000114">
    <property type="protein sequence ID" value="SSW99839.1"/>
    <property type="molecule type" value="Genomic_DNA"/>
</dbReference>
<keyword evidence="8" id="KW-0804">Transcription</keyword>
<proteinExistence type="predicted"/>
<reference evidence="12" key="1">
    <citation type="submission" date="2018-04" db="EMBL/GenBank/DDBJ databases">
        <authorList>
            <person name="Go L.Y."/>
            <person name="Mitchell J.A."/>
        </authorList>
    </citation>
    <scope>NUCLEOTIDE SEQUENCE</scope>
    <source>
        <tissue evidence="12">Whole organism</tissue>
    </source>
</reference>
<dbReference type="GO" id="GO:0005634">
    <property type="term" value="C:nucleus"/>
    <property type="evidence" value="ECO:0007669"/>
    <property type="project" value="UniProtKB-SubCell"/>
</dbReference>
<dbReference type="InterPro" id="IPR036236">
    <property type="entry name" value="Znf_C2H2_sf"/>
</dbReference>
<dbReference type="VEuPathDB" id="VectorBase:CSON000915"/>
<keyword evidence="6" id="KW-0805">Transcription regulation</keyword>
<accession>A0A336LU82</accession>
<dbReference type="GO" id="GO:0008270">
    <property type="term" value="F:zinc ion binding"/>
    <property type="evidence" value="ECO:0007669"/>
    <property type="project" value="UniProtKB-KW"/>
</dbReference>
<sequence>MNSIKTKCLQNTPSDLVQSSCKQSLTNHMRIHSGLEDAPYLCHVCFKRFYSNGSLRGHFLTHQNIKRTICSKCNGVLYPGSFVEHCCSRLALHNDYVFRDNKFRCPLCDESFRTKEEFSSHRKNHIKIKSFTCDICQKNFFRKIIFRKHMESHISFNLEMKSNEFFCEICNKKYANKKGLQVHIKTIHNELRYDCNICGNF</sequence>
<comment type="subcellular location">
    <subcellularLocation>
        <location evidence="1">Nucleus</location>
    </subcellularLocation>
</comment>